<keyword evidence="1" id="KW-0677">Repeat</keyword>
<dbReference type="STRING" id="512565.AMIS_31200"/>
<protein>
    <recommendedName>
        <fullName evidence="5">Tetratricopeptide repeat protein</fullName>
    </recommendedName>
</protein>
<dbReference type="InterPro" id="IPR019734">
    <property type="entry name" value="TPR_rpt"/>
</dbReference>
<dbReference type="KEGG" id="ams:AMIS_31200"/>
<evidence type="ECO:0000313" key="3">
    <source>
        <dbReference type="EMBL" id="BAL88340.1"/>
    </source>
</evidence>
<accession>I0H5Q3</accession>
<keyword evidence="4" id="KW-1185">Reference proteome</keyword>
<gene>
    <name evidence="3" type="ordered locus">AMIS_31200</name>
</gene>
<dbReference type="Pfam" id="PF13424">
    <property type="entry name" value="TPR_12"/>
    <property type="match status" value="2"/>
</dbReference>
<sequence>MTTAQAELDRAEELREQGRYAESEAVLTPLIRRVDRECGARSVAAARVRNAYGLLLKATGRYAEAKTCYLQALDILSSCGSSPGEVVTDLAAVHHNLAGIGFVLGEIEEAIGWGSRGLELRRTVAGPDDFDLLCDEGNLAPILIAAGELDRAERMLAHVHDQFVARLGADDYEVAVVLTNLGVLAARRGDRAAALTRLGEAIRIKTDRLGPEHPELIRTLINIAVVAEDAGEAERAGEAVARARGIAERTLPEGHELRQTLRDW</sequence>
<dbReference type="PANTHER" id="PTHR45641">
    <property type="entry name" value="TETRATRICOPEPTIDE REPEAT PROTEIN (AFU_ORTHOLOGUE AFUA_6G03870)"/>
    <property type="match status" value="1"/>
</dbReference>
<dbReference type="InterPro" id="IPR011990">
    <property type="entry name" value="TPR-like_helical_dom_sf"/>
</dbReference>
<dbReference type="SMART" id="SM00028">
    <property type="entry name" value="TPR"/>
    <property type="match status" value="3"/>
</dbReference>
<dbReference type="PANTHER" id="PTHR45641:SF19">
    <property type="entry name" value="NEPHROCYSTIN-3"/>
    <property type="match status" value="1"/>
</dbReference>
<dbReference type="PATRIC" id="fig|512565.3.peg.3115"/>
<dbReference type="Proteomes" id="UP000007882">
    <property type="component" value="Chromosome"/>
</dbReference>
<dbReference type="AlphaFoldDB" id="I0H5Q3"/>
<evidence type="ECO:0000256" key="1">
    <source>
        <dbReference type="ARBA" id="ARBA00022737"/>
    </source>
</evidence>
<organism evidence="3 4">
    <name type="scientific">Actinoplanes missouriensis (strain ATCC 14538 / DSM 43046 / CBS 188.64 / JCM 3121 / NBRC 102363 / NCIMB 12654 / NRRL B-3342 / UNCC 431)</name>
    <dbReference type="NCBI Taxonomy" id="512565"/>
    <lineage>
        <taxon>Bacteria</taxon>
        <taxon>Bacillati</taxon>
        <taxon>Actinomycetota</taxon>
        <taxon>Actinomycetes</taxon>
        <taxon>Micromonosporales</taxon>
        <taxon>Micromonosporaceae</taxon>
        <taxon>Actinoplanes</taxon>
    </lineage>
</organism>
<dbReference type="HOGENOM" id="CLU_1052239_0_0_11"/>
<dbReference type="RefSeq" id="WP_014443235.1">
    <property type="nucleotide sequence ID" value="NC_017093.1"/>
</dbReference>
<evidence type="ECO:0000313" key="4">
    <source>
        <dbReference type="Proteomes" id="UP000007882"/>
    </source>
</evidence>
<evidence type="ECO:0000256" key="2">
    <source>
        <dbReference type="ARBA" id="ARBA00022803"/>
    </source>
</evidence>
<name>I0H5Q3_ACTM4</name>
<proteinExistence type="predicted"/>
<dbReference type="EMBL" id="AP012319">
    <property type="protein sequence ID" value="BAL88340.1"/>
    <property type="molecule type" value="Genomic_DNA"/>
</dbReference>
<evidence type="ECO:0008006" key="5">
    <source>
        <dbReference type="Google" id="ProtNLM"/>
    </source>
</evidence>
<dbReference type="eggNOG" id="COG0457">
    <property type="taxonomic scope" value="Bacteria"/>
</dbReference>
<dbReference type="SUPFAM" id="SSF48452">
    <property type="entry name" value="TPR-like"/>
    <property type="match status" value="2"/>
</dbReference>
<dbReference type="Gene3D" id="1.25.40.10">
    <property type="entry name" value="Tetratricopeptide repeat domain"/>
    <property type="match status" value="2"/>
</dbReference>
<reference evidence="3 4" key="1">
    <citation type="submission" date="2012-02" db="EMBL/GenBank/DDBJ databases">
        <title>Complete genome sequence of Actinoplanes missouriensis 431 (= NBRC 102363).</title>
        <authorList>
            <person name="Ohnishi Y."/>
            <person name="Ishikawa J."/>
            <person name="Sekine M."/>
            <person name="Hosoyama A."/>
            <person name="Harada T."/>
            <person name="Narita H."/>
            <person name="Hata T."/>
            <person name="Konno Y."/>
            <person name="Tutikane K."/>
            <person name="Fujita N."/>
            <person name="Horinouchi S."/>
            <person name="Hayakawa M."/>
        </authorList>
    </citation>
    <scope>NUCLEOTIDE SEQUENCE [LARGE SCALE GENOMIC DNA]</scope>
    <source>
        <strain evidence="4">ATCC 14538 / DSM 43046 / CBS 188.64 / JCM 3121 / NBRC 102363 / NCIMB 12654 / NRRL B-3342 / UNCC 431</strain>
    </source>
</reference>
<keyword evidence="2" id="KW-0802">TPR repeat</keyword>